<sequence length="37" mass="4239">MATKSVLHCCELSDRIIGHHIYGMRPISGRVCFWSFS</sequence>
<gene>
    <name evidence="1" type="ORF">OESDEN_13382</name>
</gene>
<dbReference type="EMBL" id="KN559228">
    <property type="protein sequence ID" value="KHJ86854.1"/>
    <property type="molecule type" value="Genomic_DNA"/>
</dbReference>
<dbReference type="AlphaFoldDB" id="A0A0B1SPG8"/>
<evidence type="ECO:0000313" key="1">
    <source>
        <dbReference type="EMBL" id="KHJ86854.1"/>
    </source>
</evidence>
<protein>
    <submittedName>
        <fullName evidence="1">Uncharacterized protein</fullName>
    </submittedName>
</protein>
<reference evidence="1 2" key="1">
    <citation type="submission" date="2014-03" db="EMBL/GenBank/DDBJ databases">
        <title>Draft genome of the hookworm Oesophagostomum dentatum.</title>
        <authorList>
            <person name="Mitreva M."/>
        </authorList>
    </citation>
    <scope>NUCLEOTIDE SEQUENCE [LARGE SCALE GENOMIC DNA]</scope>
    <source>
        <strain evidence="1 2">OD-Hann</strain>
    </source>
</reference>
<organism evidence="1 2">
    <name type="scientific">Oesophagostomum dentatum</name>
    <name type="common">Nodular worm</name>
    <dbReference type="NCBI Taxonomy" id="61180"/>
    <lineage>
        <taxon>Eukaryota</taxon>
        <taxon>Metazoa</taxon>
        <taxon>Ecdysozoa</taxon>
        <taxon>Nematoda</taxon>
        <taxon>Chromadorea</taxon>
        <taxon>Rhabditida</taxon>
        <taxon>Rhabditina</taxon>
        <taxon>Rhabditomorpha</taxon>
        <taxon>Strongyloidea</taxon>
        <taxon>Strongylidae</taxon>
        <taxon>Oesophagostomum</taxon>
    </lineage>
</organism>
<keyword evidence="2" id="KW-1185">Reference proteome</keyword>
<name>A0A0B1SPG8_OESDE</name>
<proteinExistence type="predicted"/>
<dbReference type="Proteomes" id="UP000053660">
    <property type="component" value="Unassembled WGS sequence"/>
</dbReference>
<accession>A0A0B1SPG8</accession>
<evidence type="ECO:0000313" key="2">
    <source>
        <dbReference type="Proteomes" id="UP000053660"/>
    </source>
</evidence>